<evidence type="ECO:0000313" key="3">
    <source>
        <dbReference type="EMBL" id="SOD69091.1"/>
    </source>
</evidence>
<evidence type="ECO:0000313" key="4">
    <source>
        <dbReference type="Proteomes" id="UP000219669"/>
    </source>
</evidence>
<dbReference type="PANTHER" id="PTHR31302">
    <property type="entry name" value="TRANSMEMBRANE PROTEIN WITH METALLOPHOSPHOESTERASE DOMAIN-RELATED"/>
    <property type="match status" value="1"/>
</dbReference>
<feature type="transmembrane region" description="Helical" evidence="1">
    <location>
        <begin position="6"/>
        <end position="25"/>
    </location>
</feature>
<organism evidence="3 4">
    <name type="scientific">Alysiella filiformis DSM 16848</name>
    <dbReference type="NCBI Taxonomy" id="1120981"/>
    <lineage>
        <taxon>Bacteria</taxon>
        <taxon>Pseudomonadati</taxon>
        <taxon>Pseudomonadota</taxon>
        <taxon>Betaproteobacteria</taxon>
        <taxon>Neisseriales</taxon>
        <taxon>Neisseriaceae</taxon>
        <taxon>Alysiella</taxon>
    </lineage>
</organism>
<dbReference type="GO" id="GO:0016787">
    <property type="term" value="F:hydrolase activity"/>
    <property type="evidence" value="ECO:0007669"/>
    <property type="project" value="InterPro"/>
</dbReference>
<feature type="transmembrane region" description="Helical" evidence="1">
    <location>
        <begin position="46"/>
        <end position="63"/>
    </location>
</feature>
<keyword evidence="4" id="KW-1185">Reference proteome</keyword>
<dbReference type="SUPFAM" id="SSF56300">
    <property type="entry name" value="Metallo-dependent phosphatases"/>
    <property type="match status" value="1"/>
</dbReference>
<dbReference type="InterPro" id="IPR051158">
    <property type="entry name" value="Metallophosphoesterase_sf"/>
</dbReference>
<dbReference type="AlphaFoldDB" id="A0A286EDW2"/>
<protein>
    <recommendedName>
        <fullName evidence="2">Calcineurin-like phosphoesterase domain-containing protein</fullName>
    </recommendedName>
</protein>
<dbReference type="Pfam" id="PF00149">
    <property type="entry name" value="Metallophos"/>
    <property type="match status" value="1"/>
</dbReference>
<keyword evidence="1" id="KW-1133">Transmembrane helix</keyword>
<feature type="domain" description="Calcineurin-like phosphoesterase" evidence="2">
    <location>
        <begin position="155"/>
        <end position="315"/>
    </location>
</feature>
<feature type="transmembrane region" description="Helical" evidence="1">
    <location>
        <begin position="118"/>
        <end position="136"/>
    </location>
</feature>
<evidence type="ECO:0000259" key="2">
    <source>
        <dbReference type="Pfam" id="PF00149"/>
    </source>
</evidence>
<feature type="transmembrane region" description="Helical" evidence="1">
    <location>
        <begin position="75"/>
        <end position="97"/>
    </location>
</feature>
<reference evidence="3 4" key="1">
    <citation type="submission" date="2017-09" db="EMBL/GenBank/DDBJ databases">
        <authorList>
            <person name="Ehlers B."/>
            <person name="Leendertz F.H."/>
        </authorList>
    </citation>
    <scope>NUCLEOTIDE SEQUENCE [LARGE SCALE GENOMIC DNA]</scope>
    <source>
        <strain evidence="3 4">DSM 16848</strain>
    </source>
</reference>
<sequence length="376" mass="42693">MKFYFMSQFPIIFFTVWAAVQFLSFNLARGLAWQGKMRHVWARRGLLLMVLAISNGLMLLAFLRLHHHIFRINAIWLTVLWFVFLATVLAWIVANILRRSRVARYQNADLLQADLRKIAPVLVVAMFGLGWFNAYVPAVRRVVIEIDKPMAQPVRIAMVADTHLGVLVGKRQLDKLANILNEEKVDLVLMPGDIMDDDIAAYTAENMKPHLQKIRAPLGVFATLGNHDVREGKHITQAIESAGIRVLRDEAVWVDNRFWVVGRPDNLDAERLPTAQLLQKANVQQPIFLLDHRPDGVLAHAKLPIDLQVSGHVHNGQIFPGNWVVRFLNEIHYGYAKRGNTHFVVTSGYGFWGIPFRLGSQAEVWIIDVQGKKTVG</sequence>
<keyword evidence="1" id="KW-0472">Membrane</keyword>
<dbReference type="InterPro" id="IPR029052">
    <property type="entry name" value="Metallo-depent_PP-like"/>
</dbReference>
<accession>A0A286EDW2</accession>
<dbReference type="Gene3D" id="3.60.21.10">
    <property type="match status" value="1"/>
</dbReference>
<evidence type="ECO:0000256" key="1">
    <source>
        <dbReference type="SAM" id="Phobius"/>
    </source>
</evidence>
<dbReference type="PANTHER" id="PTHR31302:SF0">
    <property type="entry name" value="TRANSMEMBRANE PROTEIN WITH METALLOPHOSPHOESTERASE DOMAIN"/>
    <property type="match status" value="1"/>
</dbReference>
<proteinExistence type="predicted"/>
<name>A0A286EDW2_9NEIS</name>
<dbReference type="EMBL" id="OCNF01000012">
    <property type="protein sequence ID" value="SOD69091.1"/>
    <property type="molecule type" value="Genomic_DNA"/>
</dbReference>
<gene>
    <name evidence="3" type="ORF">SAMN02746062_01526</name>
</gene>
<keyword evidence="1" id="KW-0812">Transmembrane</keyword>
<dbReference type="CDD" id="cd07385">
    <property type="entry name" value="MPP_YkuE_C"/>
    <property type="match status" value="1"/>
</dbReference>
<dbReference type="InterPro" id="IPR004843">
    <property type="entry name" value="Calcineurin-like_PHP"/>
</dbReference>
<dbReference type="Proteomes" id="UP000219669">
    <property type="component" value="Unassembled WGS sequence"/>
</dbReference>